<dbReference type="Gene3D" id="1.10.1760.20">
    <property type="match status" value="1"/>
</dbReference>
<dbReference type="KEGG" id="mmad:MMJJ_09810"/>
<evidence type="ECO:0000313" key="2">
    <source>
        <dbReference type="EMBL" id="AVB76389.1"/>
    </source>
</evidence>
<evidence type="ECO:0000313" key="4">
    <source>
        <dbReference type="EMBL" id="MBB6497660.1"/>
    </source>
</evidence>
<feature type="transmembrane region" description="Helical" evidence="1">
    <location>
        <begin position="36"/>
        <end position="58"/>
    </location>
</feature>
<feature type="transmembrane region" description="Helical" evidence="1">
    <location>
        <begin position="6"/>
        <end position="24"/>
    </location>
</feature>
<organism evidence="2 5">
    <name type="scientific">Methanococcus maripaludis</name>
    <name type="common">Methanococcus deltae</name>
    <dbReference type="NCBI Taxonomy" id="39152"/>
    <lineage>
        <taxon>Archaea</taxon>
        <taxon>Methanobacteriati</taxon>
        <taxon>Methanobacteriota</taxon>
        <taxon>Methanomada group</taxon>
        <taxon>Methanococci</taxon>
        <taxon>Methanococcales</taxon>
        <taxon>Methanococcaceae</taxon>
        <taxon>Methanococcus</taxon>
    </lineage>
</organism>
<evidence type="ECO:0000313" key="6">
    <source>
        <dbReference type="Proteomes" id="UP000567099"/>
    </source>
</evidence>
<dbReference type="EMBL" id="JACHED010000004">
    <property type="protein sequence ID" value="MBB6497660.1"/>
    <property type="molecule type" value="Genomic_DNA"/>
</dbReference>
<keyword evidence="1" id="KW-0472">Membrane</keyword>
<dbReference type="EMBL" id="JACDUO010000003">
    <property type="protein sequence ID" value="MBA2864801.1"/>
    <property type="molecule type" value="Genomic_DNA"/>
</dbReference>
<feature type="transmembrane region" description="Helical" evidence="1">
    <location>
        <begin position="156"/>
        <end position="173"/>
    </location>
</feature>
<evidence type="ECO:0000256" key="1">
    <source>
        <dbReference type="SAM" id="Phobius"/>
    </source>
</evidence>
<accession>A0A2L1CAN3</accession>
<feature type="transmembrane region" description="Helical" evidence="1">
    <location>
        <begin position="70"/>
        <end position="89"/>
    </location>
</feature>
<dbReference type="AlphaFoldDB" id="A0A2L1CAN3"/>
<sequence length="186" mass="20110">MKYGMLFSGILMFSIGLNVFGTYLESIYLFPLYLDSIGTIFSAIILGPHIGALVGLITNLITGCLLSEENFLFSVVNVLIGLTTGILLYKNQINIKNIFLAAIVVSIVSSIMGNLLSIYFFGGITEGGVGHITQTLTAFGESIPTAAFAAGLYTNFADKIISFISAFFMIYVLQDKLSIYNLKLGN</sequence>
<protein>
    <submittedName>
        <fullName evidence="3">Energy-coupling factor transport system substrate-specific component</fullName>
    </submittedName>
</protein>
<dbReference type="Proteomes" id="UP000590564">
    <property type="component" value="Unassembled WGS sequence"/>
</dbReference>
<evidence type="ECO:0000313" key="7">
    <source>
        <dbReference type="Proteomes" id="UP000590564"/>
    </source>
</evidence>
<gene>
    <name evidence="3" type="ORF">HNP94_001829</name>
    <name evidence="4" type="ORF">HNP96_001708</name>
    <name evidence="2" type="ORF">MMJJ_09810</name>
</gene>
<dbReference type="Proteomes" id="UP000567099">
    <property type="component" value="Unassembled WGS sequence"/>
</dbReference>
<keyword evidence="1" id="KW-1133">Transmembrane helix</keyword>
<name>A0A2L1CAN3_METMI</name>
<dbReference type="Proteomes" id="UP000239462">
    <property type="component" value="Chromosome"/>
</dbReference>
<evidence type="ECO:0000313" key="3">
    <source>
        <dbReference type="EMBL" id="MBA2864801.1"/>
    </source>
</evidence>
<dbReference type="EMBL" id="CP026606">
    <property type="protein sequence ID" value="AVB76389.1"/>
    <property type="molecule type" value="Genomic_DNA"/>
</dbReference>
<reference evidence="5" key="1">
    <citation type="journal article" date="2018" name="Genome Announc.">
        <title>Complete Genome Sequence of the Methanococcus maripaludis Type Strain JJ (DSM 2067), a Model for Selenoprotein Synthesis in Archaea.</title>
        <authorList>
            <person name="Poehlein A."/>
            <person name="Heym D."/>
            <person name="Quitzke V."/>
            <person name="Fersch J."/>
            <person name="Daniel R."/>
            <person name="Rother M."/>
        </authorList>
    </citation>
    <scope>NUCLEOTIDE SEQUENCE [LARGE SCALE GENOMIC DNA]</scope>
    <source>
        <strain evidence="5">DSM 2067</strain>
    </source>
</reference>
<dbReference type="GeneID" id="36102067"/>
<reference evidence="2" key="2">
    <citation type="submission" date="2018-02" db="EMBL/GenBank/DDBJ databases">
        <title>Complete genome sequence of the Methanococcus maripaludis type strain JJ (DSM 2067), a model for selenoprotein synthesis in Archaea.</title>
        <authorList>
            <person name="Poehlein A."/>
            <person name="Heym D."/>
            <person name="Quitzke V."/>
            <person name="Fersch J."/>
            <person name="Daniel R."/>
            <person name="Rother M."/>
        </authorList>
    </citation>
    <scope>NUCLEOTIDE SEQUENCE [LARGE SCALE GENOMIC DNA]</scope>
    <source>
        <strain evidence="2">DSM 2067</strain>
    </source>
</reference>
<feature type="transmembrane region" description="Helical" evidence="1">
    <location>
        <begin position="98"/>
        <end position="121"/>
    </location>
</feature>
<reference evidence="4 7" key="3">
    <citation type="submission" date="2020-08" db="EMBL/GenBank/DDBJ databases">
        <title>Genomic Encyclopedia of Type Strains, Phase IV (KMG-V): Genome sequencing to study the core and pangenomes of soil and plant-associated prokaryotes.</title>
        <authorList>
            <person name="Whitman W."/>
        </authorList>
    </citation>
    <scope>NUCLEOTIDE SEQUENCE [LARGE SCALE GENOMIC DNA]</scope>
    <source>
        <strain evidence="3 6">C13</strain>
        <strain evidence="4 7">D1</strain>
    </source>
</reference>
<keyword evidence="1" id="KW-0812">Transmembrane</keyword>
<dbReference type="RefSeq" id="WP_169929106.1">
    <property type="nucleotide sequence ID" value="NZ_CP026606.1"/>
</dbReference>
<proteinExistence type="predicted"/>
<evidence type="ECO:0000313" key="5">
    <source>
        <dbReference type="Proteomes" id="UP000239462"/>
    </source>
</evidence>